<dbReference type="InterPro" id="IPR037066">
    <property type="entry name" value="Plug_dom_sf"/>
</dbReference>
<evidence type="ECO:0000256" key="1">
    <source>
        <dbReference type="PROSITE-ProRule" id="PRU01360"/>
    </source>
</evidence>
<evidence type="ECO:0000259" key="2">
    <source>
        <dbReference type="Pfam" id="PF07715"/>
    </source>
</evidence>
<dbReference type="InterPro" id="IPR012910">
    <property type="entry name" value="Plug_dom"/>
</dbReference>
<dbReference type="SUPFAM" id="SSF56935">
    <property type="entry name" value="Porins"/>
    <property type="match status" value="1"/>
</dbReference>
<dbReference type="EMBL" id="JBHULT010000008">
    <property type="protein sequence ID" value="MFD2518029.1"/>
    <property type="molecule type" value="Genomic_DNA"/>
</dbReference>
<reference evidence="4" key="1">
    <citation type="journal article" date="2019" name="Int. J. Syst. Evol. Microbiol.">
        <title>The Global Catalogue of Microorganisms (GCM) 10K type strain sequencing project: providing services to taxonomists for standard genome sequencing and annotation.</title>
        <authorList>
            <consortium name="The Broad Institute Genomics Platform"/>
            <consortium name="The Broad Institute Genome Sequencing Center for Infectious Disease"/>
            <person name="Wu L."/>
            <person name="Ma J."/>
        </authorList>
    </citation>
    <scope>NUCLEOTIDE SEQUENCE [LARGE SCALE GENOMIC DNA]</scope>
    <source>
        <strain evidence="4">KCTC 42585</strain>
    </source>
</reference>
<comment type="subcellular location">
    <subcellularLocation>
        <location evidence="1">Cell outer membrane</location>
        <topology evidence="1">Multi-pass membrane protein</topology>
    </subcellularLocation>
</comment>
<dbReference type="Proteomes" id="UP001597468">
    <property type="component" value="Unassembled WGS sequence"/>
</dbReference>
<keyword evidence="1" id="KW-0998">Cell outer membrane</keyword>
<comment type="caution">
    <text evidence="3">The sequence shown here is derived from an EMBL/GenBank/DDBJ whole genome shotgun (WGS) entry which is preliminary data.</text>
</comment>
<protein>
    <recommendedName>
        <fullName evidence="2">TonB-dependent receptor plug domain-containing protein</fullName>
    </recommendedName>
</protein>
<keyword evidence="1" id="KW-0812">Transmembrane</keyword>
<keyword evidence="1" id="KW-0472">Membrane</keyword>
<sequence length="45" mass="4894">MDKDFDPDLIAPNDIESVTVLKGDKATAKYGEKASKGVIEIITKK</sequence>
<evidence type="ECO:0000313" key="4">
    <source>
        <dbReference type="Proteomes" id="UP001597468"/>
    </source>
</evidence>
<dbReference type="InterPro" id="IPR039426">
    <property type="entry name" value="TonB-dep_rcpt-like"/>
</dbReference>
<dbReference type="PROSITE" id="PS52016">
    <property type="entry name" value="TONB_DEPENDENT_REC_3"/>
    <property type="match status" value="1"/>
</dbReference>
<accession>A0ABW5IZ00</accession>
<dbReference type="Gene3D" id="2.170.130.10">
    <property type="entry name" value="TonB-dependent receptor, plug domain"/>
    <property type="match status" value="1"/>
</dbReference>
<comment type="similarity">
    <text evidence="1">Belongs to the TonB-dependent receptor family.</text>
</comment>
<dbReference type="RefSeq" id="WP_380751369.1">
    <property type="nucleotide sequence ID" value="NZ_JBHULT010000008.1"/>
</dbReference>
<keyword evidence="1" id="KW-1134">Transmembrane beta strand</keyword>
<gene>
    <name evidence="3" type="ORF">ACFSTG_09000</name>
</gene>
<keyword evidence="4" id="KW-1185">Reference proteome</keyword>
<proteinExistence type="inferred from homology"/>
<dbReference type="Pfam" id="PF07715">
    <property type="entry name" value="Plug"/>
    <property type="match status" value="1"/>
</dbReference>
<feature type="domain" description="TonB-dependent receptor plug" evidence="2">
    <location>
        <begin position="5"/>
        <end position="38"/>
    </location>
</feature>
<name>A0ABW5IZ00_9FLAO</name>
<organism evidence="3 4">
    <name type="scientific">Salinimicrobium flavum</name>
    <dbReference type="NCBI Taxonomy" id="1737065"/>
    <lineage>
        <taxon>Bacteria</taxon>
        <taxon>Pseudomonadati</taxon>
        <taxon>Bacteroidota</taxon>
        <taxon>Flavobacteriia</taxon>
        <taxon>Flavobacteriales</taxon>
        <taxon>Flavobacteriaceae</taxon>
        <taxon>Salinimicrobium</taxon>
    </lineage>
</organism>
<evidence type="ECO:0000313" key="3">
    <source>
        <dbReference type="EMBL" id="MFD2518029.1"/>
    </source>
</evidence>
<keyword evidence="1" id="KW-0813">Transport</keyword>